<protein>
    <submittedName>
        <fullName evidence="2">Uncharacterized protein</fullName>
    </submittedName>
</protein>
<reference evidence="2 3" key="1">
    <citation type="submission" date="2008-07" db="EMBL/GenBank/DDBJ databases">
        <authorList>
            <person name="Gonzalez J."/>
            <person name="Sokolova T."/>
            <person name="Ferriera S."/>
            <person name="Johnson J."/>
            <person name="Kravitz S."/>
            <person name="Beeson K."/>
            <person name="Sutton G."/>
            <person name="Rogers Y.-H."/>
            <person name="Friedman R."/>
            <person name="Frazier M."/>
            <person name="Venter J.C."/>
        </authorList>
    </citation>
    <scope>NUCLEOTIDE SEQUENCE [LARGE SCALE GENOMIC DNA]</scope>
    <source>
        <strain evidence="2 3">DSM 12653</strain>
    </source>
</reference>
<dbReference type="AlphaFoldDB" id="A0A0F5PM07"/>
<dbReference type="EMBL" id="ABXP02000082">
    <property type="protein sequence ID" value="KKC29446.1"/>
    <property type="molecule type" value="Genomic_DNA"/>
</dbReference>
<proteinExistence type="predicted"/>
<name>A0A0F5PM07_9THEO</name>
<accession>A0A0F5PM07</accession>
<feature type="transmembrane region" description="Helical" evidence="1">
    <location>
        <begin position="47"/>
        <end position="74"/>
    </location>
</feature>
<reference evidence="3" key="3">
    <citation type="submission" date="2015-02" db="EMBL/GenBank/DDBJ databases">
        <title>Genome analysis of three genomes within the thermophilic hydrogenogenic bacterial species Caldanaerobacter subterraneus.</title>
        <authorList>
            <person name="Sant'Anna F.H."/>
            <person name="Lebedinsky A."/>
            <person name="Sokolova T."/>
            <person name="Robb F.T."/>
            <person name="Gonzalez J.M."/>
        </authorList>
    </citation>
    <scope>NUCLEOTIDE SEQUENCE [LARGE SCALE GENOMIC DNA]</scope>
    <source>
        <strain evidence="3">DSM 12653</strain>
    </source>
</reference>
<evidence type="ECO:0000313" key="3">
    <source>
        <dbReference type="Proteomes" id="UP000010146"/>
    </source>
</evidence>
<keyword evidence="1" id="KW-0472">Membrane</keyword>
<evidence type="ECO:0000313" key="2">
    <source>
        <dbReference type="EMBL" id="KKC29446.1"/>
    </source>
</evidence>
<keyword evidence="1" id="KW-1133">Transmembrane helix</keyword>
<keyword evidence="1" id="KW-0812">Transmembrane</keyword>
<gene>
    <name evidence="2" type="ORF">CDSM653_01572</name>
</gene>
<dbReference type="Proteomes" id="UP000010146">
    <property type="component" value="Unassembled WGS sequence"/>
</dbReference>
<sequence>MVNKYTPPKNYQKIKADNPPASSPILLLTFKKKPFCPMAKGEKRALLLIRFFSLSLFYFFVNYFFALSIFLLGFSHDPP</sequence>
<organism evidence="2 3">
    <name type="scientific">Caldanaerobacter subterraneus subsp. pacificus DSM 12653</name>
    <dbReference type="NCBI Taxonomy" id="391606"/>
    <lineage>
        <taxon>Bacteria</taxon>
        <taxon>Bacillati</taxon>
        <taxon>Bacillota</taxon>
        <taxon>Clostridia</taxon>
        <taxon>Thermoanaerobacterales</taxon>
        <taxon>Thermoanaerobacteraceae</taxon>
        <taxon>Caldanaerobacter</taxon>
    </lineage>
</organism>
<reference evidence="2 3" key="2">
    <citation type="journal article" date="2015" name="BMC Genomics">
        <title>Analysis of three genomes within the thermophilic bacterial species Caldanaerobacter subterraneus with a focus on carbon monoxide dehydrogenase evolution and hydrolase diversity.</title>
        <authorList>
            <person name="Sant'Anna F.H."/>
            <person name="Lebedinsky A.V."/>
            <person name="Sokolova T.G."/>
            <person name="Robb F.T."/>
            <person name="Gonzalez J.M."/>
        </authorList>
    </citation>
    <scope>NUCLEOTIDE SEQUENCE [LARGE SCALE GENOMIC DNA]</scope>
    <source>
        <strain evidence="2 3">DSM 12653</strain>
    </source>
</reference>
<evidence type="ECO:0000256" key="1">
    <source>
        <dbReference type="SAM" id="Phobius"/>
    </source>
</evidence>
<comment type="caution">
    <text evidence="2">The sequence shown here is derived from an EMBL/GenBank/DDBJ whole genome shotgun (WGS) entry which is preliminary data.</text>
</comment>